<dbReference type="EnsemblPlants" id="OB05G16530.1">
    <property type="protein sequence ID" value="OB05G16530.1"/>
    <property type="gene ID" value="OB05G16530"/>
</dbReference>
<dbReference type="eggNOG" id="KOG1974">
    <property type="taxonomic scope" value="Eukaryota"/>
</dbReference>
<feature type="region of interest" description="Disordered" evidence="4">
    <location>
        <begin position="554"/>
        <end position="639"/>
    </location>
</feature>
<feature type="compositionally biased region" description="Polar residues" evidence="4">
    <location>
        <begin position="941"/>
        <end position="951"/>
    </location>
</feature>
<dbReference type="HOGENOM" id="CLU_008120_0_0_1"/>
<dbReference type="GO" id="GO:0031298">
    <property type="term" value="C:replication fork protection complex"/>
    <property type="evidence" value="ECO:0007669"/>
    <property type="project" value="TreeGrafter"/>
</dbReference>
<feature type="compositionally biased region" description="Polar residues" evidence="4">
    <location>
        <begin position="1139"/>
        <end position="1168"/>
    </location>
</feature>
<dbReference type="OMA" id="LTRNVAM"/>
<dbReference type="InterPro" id="IPR044998">
    <property type="entry name" value="Timeless"/>
</dbReference>
<evidence type="ECO:0000313" key="7">
    <source>
        <dbReference type="Proteomes" id="UP000006038"/>
    </source>
</evidence>
<evidence type="ECO:0000313" key="6">
    <source>
        <dbReference type="EnsemblPlants" id="OB05G16530.1"/>
    </source>
</evidence>
<dbReference type="PANTHER" id="PTHR22940:SF4">
    <property type="entry name" value="PROTEIN TIMELESS HOMOLOG"/>
    <property type="match status" value="1"/>
</dbReference>
<dbReference type="GO" id="GO:0006281">
    <property type="term" value="P:DNA repair"/>
    <property type="evidence" value="ECO:0007669"/>
    <property type="project" value="TreeGrafter"/>
</dbReference>
<gene>
    <name evidence="6" type="primary">LOC102701355</name>
</gene>
<feature type="compositionally biased region" description="Basic residues" evidence="4">
    <location>
        <begin position="556"/>
        <end position="570"/>
    </location>
</feature>
<feature type="compositionally biased region" description="Polar residues" evidence="4">
    <location>
        <begin position="618"/>
        <end position="634"/>
    </location>
</feature>
<evidence type="ECO:0000256" key="3">
    <source>
        <dbReference type="ARBA" id="ARBA00023306"/>
    </source>
</evidence>
<dbReference type="STRING" id="4533.J3M4X9"/>
<evidence type="ECO:0000256" key="1">
    <source>
        <dbReference type="ARBA" id="ARBA00004123"/>
    </source>
</evidence>
<comment type="subcellular location">
    <subcellularLocation>
        <location evidence="1">Nucleus</location>
    </subcellularLocation>
</comment>
<dbReference type="OrthoDB" id="310853at2759"/>
<dbReference type="InterPro" id="IPR006906">
    <property type="entry name" value="Timeless_N"/>
</dbReference>
<dbReference type="GO" id="GO:0000076">
    <property type="term" value="P:DNA replication checkpoint signaling"/>
    <property type="evidence" value="ECO:0007669"/>
    <property type="project" value="TreeGrafter"/>
</dbReference>
<evidence type="ECO:0000256" key="2">
    <source>
        <dbReference type="ARBA" id="ARBA00023242"/>
    </source>
</evidence>
<keyword evidence="3" id="KW-0131">Cell cycle</keyword>
<dbReference type="KEGG" id="obr:102701355"/>
<proteinExistence type="predicted"/>
<feature type="domain" description="Timeless N-terminal" evidence="5">
    <location>
        <begin position="27"/>
        <end position="285"/>
    </location>
</feature>
<dbReference type="Pfam" id="PF04821">
    <property type="entry name" value="TIMELESS"/>
    <property type="match status" value="1"/>
</dbReference>
<dbReference type="PANTHER" id="PTHR22940">
    <property type="entry name" value="TIMEOUT/TIMELESS-2"/>
    <property type="match status" value="1"/>
</dbReference>
<evidence type="ECO:0000256" key="4">
    <source>
        <dbReference type="SAM" id="MobiDB-lite"/>
    </source>
</evidence>
<protein>
    <recommendedName>
        <fullName evidence="5">Timeless N-terminal domain-containing protein</fullName>
    </recommendedName>
</protein>
<feature type="region of interest" description="Disordered" evidence="4">
    <location>
        <begin position="1037"/>
        <end position="1126"/>
    </location>
</feature>
<dbReference type="GO" id="GO:0003677">
    <property type="term" value="F:DNA binding"/>
    <property type="evidence" value="ECO:0007669"/>
    <property type="project" value="TreeGrafter"/>
</dbReference>
<feature type="compositionally biased region" description="Basic and acidic residues" evidence="4">
    <location>
        <begin position="1037"/>
        <end position="1050"/>
    </location>
</feature>
<feature type="region of interest" description="Disordered" evidence="4">
    <location>
        <begin position="896"/>
        <end position="958"/>
    </location>
</feature>
<accession>J3M4X9</accession>
<dbReference type="Gramene" id="OB05G16530.1">
    <property type="protein sequence ID" value="OB05G16530.1"/>
    <property type="gene ID" value="OB05G16530"/>
</dbReference>
<feature type="region of interest" description="Disordered" evidence="4">
    <location>
        <begin position="679"/>
        <end position="725"/>
    </location>
</feature>
<evidence type="ECO:0000259" key="5">
    <source>
        <dbReference type="Pfam" id="PF04821"/>
    </source>
</evidence>
<dbReference type="GO" id="GO:0043111">
    <property type="term" value="P:replication fork arrest"/>
    <property type="evidence" value="ECO:0007669"/>
    <property type="project" value="TreeGrafter"/>
</dbReference>
<dbReference type="RefSeq" id="XP_015692759.1">
    <property type="nucleotide sequence ID" value="XM_015837273.1"/>
</dbReference>
<keyword evidence="2" id="KW-0539">Nucleus</keyword>
<feature type="region of interest" description="Disordered" evidence="4">
    <location>
        <begin position="1217"/>
        <end position="1292"/>
    </location>
</feature>
<feature type="compositionally biased region" description="Acidic residues" evidence="4">
    <location>
        <begin position="1235"/>
        <end position="1245"/>
    </location>
</feature>
<dbReference type="GeneID" id="102701355"/>
<reference evidence="6" key="2">
    <citation type="submission" date="2013-04" db="UniProtKB">
        <authorList>
            <consortium name="EnsemblPlants"/>
        </authorList>
    </citation>
    <scope>IDENTIFICATION</scope>
</reference>
<keyword evidence="7" id="KW-1185">Reference proteome</keyword>
<organism evidence="6">
    <name type="scientific">Oryza brachyantha</name>
    <name type="common">malo sina</name>
    <dbReference type="NCBI Taxonomy" id="4533"/>
    <lineage>
        <taxon>Eukaryota</taxon>
        <taxon>Viridiplantae</taxon>
        <taxon>Streptophyta</taxon>
        <taxon>Embryophyta</taxon>
        <taxon>Tracheophyta</taxon>
        <taxon>Spermatophyta</taxon>
        <taxon>Magnoliopsida</taxon>
        <taxon>Liliopsida</taxon>
        <taxon>Poales</taxon>
        <taxon>Poaceae</taxon>
        <taxon>BOP clade</taxon>
        <taxon>Oryzoideae</taxon>
        <taxon>Oryzeae</taxon>
        <taxon>Oryzinae</taxon>
        <taxon>Oryza</taxon>
    </lineage>
</organism>
<dbReference type="Proteomes" id="UP000006038">
    <property type="component" value="Chromosome 5"/>
</dbReference>
<feature type="compositionally biased region" description="Polar residues" evidence="4">
    <location>
        <begin position="574"/>
        <end position="594"/>
    </location>
</feature>
<name>J3M4X9_ORYBR</name>
<sequence>MDSAVLSLTCAGLGGAEEDDDGAVVGYAKGEHCLDNLKDLQRFLRRDDPQRREVFKQVCKWKIASRDLVPIIENFQSDRNLVITAVKVLVFLTMPVEPSSEGVAQQIEYLWDLKAALTRNVAMAVIVSLLEDPLDRLERASFTEDDWKLVQLVLTLFRNVLAIQEITLAQKASGEATQLLCLADSFLELMFQENVMDLILVLTQHIDEPSGYLKQENLLLLEIFHYLFLGRDPELIARASTEVSKEHVEGNIDTSVHSLRLMMEDEERKKRMFRQRNSEHHSISGIFTCTAVDGSKSVCKGNPNSASANSLRKIRNVQRGPQKRIAWDNELLYTPREGTMEMLRNFLDQFLSGGYNVLMQSVCDDIIKEHHSVQKSDITTFFKVARFALAFQHEKASHAQKSNVGVQLPEASPSNHLDDNLPFHGDICGPVAATLNEDMFNLVISRWRETYDGLKETNDYKTLSAAGSLMKNMIDMVYLVLKVLPDDSRESQTARVLLYKLFYDQTEQGLTHFMLNLFRSFDTHKQPKSDLADLLGTIHIMLQLMEKLQARGALRVAKRTRKGRKKKVSKNKSENTNPRAESMEQSKSVSTDPSAENMEHSRSENTNPSEDNMEQSKSENTNPSAENMQQSNVDSADGIKCPLESLSDLRSVDTEAEPPLIEQGKVVSNSMVVPDELAGTSVKLDSTSRGDDEPSCADNGEMKGNLIDEEDGTSDSSLDDQPPATSEVDFNVSRLISSLANNSVVQNVCWLLKHYKSNSFRTNHYIICMLRRFCEDLELSPMLYQLSLLTTFYDILADQRSSASKEYTNIVNFLSKVVRKMLRVMKKQPLLFIDVLFWKTRKECHCIDADALLSDIAKDTRNKGGEIGTNNGWRGPINIADSLGDDEVDFVIPQEPYNADKDEDSPSGEHEDVLKRSMGATNKSKRILSFSDSEADDNDRNTVSRGSQNSVAPKRRGRSIFSEEQERLMRDLYEKYKDDRKCTHLIAEALDPSGKISSAQVSRKLTQLGLRNVTKRRTKIPEAPLSDQELATQMDHMLGEDNYDPKPESTRRRRKRQNAPRDSYEDNTSDGKSSDKETLQAIKSRTKNKKVSLVGFSPSTSQHQDGSHDPDSDDETIGSMLRSGKKTRLLTSDYTMNIKNHQESPDSTNTSNYSPQISQQQEPLQDTYSGDEITGSVHRSVKRKRLLKSDFIANTQEHQEPLNNIDQDDETISSKDNLHHGLNSFNNSGGAGEIDPLDDFIEPELDNGGNTEQRVIDDINITESGDMASSFAGQQSGSKRRHRMVIDDDDDD</sequence>
<reference evidence="6" key="1">
    <citation type="journal article" date="2013" name="Nat. Commun.">
        <title>Whole-genome sequencing of Oryza brachyantha reveals mechanisms underlying Oryza genome evolution.</title>
        <authorList>
            <person name="Chen J."/>
            <person name="Huang Q."/>
            <person name="Gao D."/>
            <person name="Wang J."/>
            <person name="Lang Y."/>
            <person name="Liu T."/>
            <person name="Li B."/>
            <person name="Bai Z."/>
            <person name="Luis Goicoechea J."/>
            <person name="Liang C."/>
            <person name="Chen C."/>
            <person name="Zhang W."/>
            <person name="Sun S."/>
            <person name="Liao Y."/>
            <person name="Zhang X."/>
            <person name="Yang L."/>
            <person name="Song C."/>
            <person name="Wang M."/>
            <person name="Shi J."/>
            <person name="Liu G."/>
            <person name="Liu J."/>
            <person name="Zhou H."/>
            <person name="Zhou W."/>
            <person name="Yu Q."/>
            <person name="An N."/>
            <person name="Chen Y."/>
            <person name="Cai Q."/>
            <person name="Wang B."/>
            <person name="Liu B."/>
            <person name="Min J."/>
            <person name="Huang Y."/>
            <person name="Wu H."/>
            <person name="Li Z."/>
            <person name="Zhang Y."/>
            <person name="Yin Y."/>
            <person name="Song W."/>
            <person name="Jiang J."/>
            <person name="Jackson S.A."/>
            <person name="Wing R.A."/>
            <person name="Wang J."/>
            <person name="Chen M."/>
        </authorList>
    </citation>
    <scope>NUCLEOTIDE SEQUENCE [LARGE SCALE GENOMIC DNA]</scope>
    <source>
        <strain evidence="6">cv. IRGC 101232</strain>
    </source>
</reference>
<feature type="region of interest" description="Disordered" evidence="4">
    <location>
        <begin position="1139"/>
        <end position="1172"/>
    </location>
</feature>